<evidence type="ECO:0000256" key="8">
    <source>
        <dbReference type="SAM" id="Phobius"/>
    </source>
</evidence>
<evidence type="ECO:0000256" key="7">
    <source>
        <dbReference type="RuleBase" id="RU000320"/>
    </source>
</evidence>
<evidence type="ECO:0000313" key="10">
    <source>
        <dbReference type="EMBL" id="MBP2452415.1"/>
    </source>
</evidence>
<feature type="transmembrane region" description="Helical" evidence="8">
    <location>
        <begin position="408"/>
        <end position="429"/>
    </location>
</feature>
<evidence type="ECO:0000259" key="9">
    <source>
        <dbReference type="Pfam" id="PF00361"/>
    </source>
</evidence>
<evidence type="ECO:0000313" key="11">
    <source>
        <dbReference type="Proteomes" id="UP000694460"/>
    </source>
</evidence>
<keyword evidence="4 8" id="KW-1133">Transmembrane helix</keyword>
<keyword evidence="11" id="KW-1185">Reference proteome</keyword>
<feature type="domain" description="NADH:quinone oxidoreductase/Mrp antiporter transmembrane" evidence="9">
    <location>
        <begin position="124"/>
        <end position="423"/>
    </location>
</feature>
<evidence type="ECO:0000256" key="6">
    <source>
        <dbReference type="ARBA" id="ARBA00023136"/>
    </source>
</evidence>
<organism evidence="10 11">
    <name type="scientific">Mycolicibacterium lutetiense</name>
    <dbReference type="NCBI Taxonomy" id="1641992"/>
    <lineage>
        <taxon>Bacteria</taxon>
        <taxon>Bacillati</taxon>
        <taxon>Actinomycetota</taxon>
        <taxon>Actinomycetes</taxon>
        <taxon>Mycobacteriales</taxon>
        <taxon>Mycobacteriaceae</taxon>
        <taxon>Mycolicibacterium</taxon>
    </lineage>
</organism>
<feature type="transmembrane region" description="Helical" evidence="8">
    <location>
        <begin position="282"/>
        <end position="302"/>
    </location>
</feature>
<feature type="transmembrane region" description="Helical" evidence="8">
    <location>
        <begin position="212"/>
        <end position="234"/>
    </location>
</feature>
<keyword evidence="2" id="KW-1003">Cell membrane</keyword>
<feature type="transmembrane region" description="Helical" evidence="8">
    <location>
        <begin position="241"/>
        <end position="262"/>
    </location>
</feature>
<accession>A0ABS4ZSE6</accession>
<dbReference type="RefSeq" id="WP_209916544.1">
    <property type="nucleotide sequence ID" value="NZ_JAGIOP010000002.1"/>
</dbReference>
<dbReference type="EMBL" id="JAGIOP010000002">
    <property type="protein sequence ID" value="MBP2452415.1"/>
    <property type="molecule type" value="Genomic_DNA"/>
</dbReference>
<keyword evidence="3 7" id="KW-0812">Transmembrane</keyword>
<keyword evidence="5 10" id="KW-0560">Oxidoreductase</keyword>
<feature type="transmembrane region" description="Helical" evidence="8">
    <location>
        <begin position="449"/>
        <end position="469"/>
    </location>
</feature>
<feature type="transmembrane region" description="Helical" evidence="8">
    <location>
        <begin position="158"/>
        <end position="182"/>
    </location>
</feature>
<dbReference type="PANTHER" id="PTHR42682:SF5">
    <property type="entry name" value="HYDROGENASE-4 COMPONENT F"/>
    <property type="match status" value="1"/>
</dbReference>
<dbReference type="EC" id="1.-.-.-" evidence="10"/>
<evidence type="ECO:0000256" key="2">
    <source>
        <dbReference type="ARBA" id="ARBA00022475"/>
    </source>
</evidence>
<dbReference type="Pfam" id="PF00361">
    <property type="entry name" value="Proton_antipo_M"/>
    <property type="match status" value="1"/>
</dbReference>
<dbReference type="InterPro" id="IPR001750">
    <property type="entry name" value="ND/Mrp_TM"/>
</dbReference>
<feature type="transmembrane region" description="Helical" evidence="8">
    <location>
        <begin position="374"/>
        <end position="396"/>
    </location>
</feature>
<reference evidence="10 11" key="1">
    <citation type="submission" date="2021-03" db="EMBL/GenBank/DDBJ databases">
        <title>Sequencing the genomes of 1000 actinobacteria strains.</title>
        <authorList>
            <person name="Klenk H.-P."/>
        </authorList>
    </citation>
    <scope>NUCLEOTIDE SEQUENCE [LARGE SCALE GENOMIC DNA]</scope>
    <source>
        <strain evidence="10 11">DSM 46713</strain>
    </source>
</reference>
<comment type="caution">
    <text evidence="10">The sequence shown here is derived from an EMBL/GenBank/DDBJ whole genome shotgun (WGS) entry which is preliminary data.</text>
</comment>
<evidence type="ECO:0000256" key="3">
    <source>
        <dbReference type="ARBA" id="ARBA00022692"/>
    </source>
</evidence>
<evidence type="ECO:0000256" key="5">
    <source>
        <dbReference type="ARBA" id="ARBA00023002"/>
    </source>
</evidence>
<proteinExistence type="predicted"/>
<protein>
    <submittedName>
        <fullName evidence="10">Hydrogenase-4 component F</fullName>
        <ecNumber evidence="10">1.-.-.-</ecNumber>
    </submittedName>
</protein>
<dbReference type="PANTHER" id="PTHR42682">
    <property type="entry name" value="HYDROGENASE-4 COMPONENT F"/>
    <property type="match status" value="1"/>
</dbReference>
<dbReference type="Proteomes" id="UP000694460">
    <property type="component" value="Unassembled WGS sequence"/>
</dbReference>
<gene>
    <name evidence="10" type="ORF">JOF57_002328</name>
</gene>
<dbReference type="InterPro" id="IPR003918">
    <property type="entry name" value="NADH_UbQ_OxRdtase"/>
</dbReference>
<feature type="transmembrane region" description="Helical" evidence="8">
    <location>
        <begin position="29"/>
        <end position="48"/>
    </location>
</feature>
<evidence type="ECO:0000256" key="1">
    <source>
        <dbReference type="ARBA" id="ARBA00004651"/>
    </source>
</evidence>
<dbReference type="PRINTS" id="PR01437">
    <property type="entry name" value="NUOXDRDTASE4"/>
</dbReference>
<name>A0ABS4ZSE6_9MYCO</name>
<dbReference type="InterPro" id="IPR052175">
    <property type="entry name" value="ComplexI-like_HydComp"/>
</dbReference>
<evidence type="ECO:0000256" key="4">
    <source>
        <dbReference type="ARBA" id="ARBA00022989"/>
    </source>
</evidence>
<comment type="subcellular location">
    <subcellularLocation>
        <location evidence="1">Cell membrane</location>
        <topology evidence="1">Multi-pass membrane protein</topology>
    </subcellularLocation>
    <subcellularLocation>
        <location evidence="7">Membrane</location>
        <topology evidence="7">Multi-pass membrane protein</topology>
    </subcellularLocation>
</comment>
<keyword evidence="6 8" id="KW-0472">Membrane</keyword>
<sequence>MTVLLLAAILAPAAASLIAVVVGWHRATAALTVAAAATVLTCGAVLGCRVGTGAHLAVSGLLRADALTATMLIVIGIVGTLATAASIGYIDTELDHGHTDAAGARLYGVLTPAFLAAMVTAVCANNIGIIWVAIEATTIITAFLVGHRRTRTALEATWKYVILCSVGIAVAFLGTVLLYYAAQHAGAPAAHALNLDVLGAYAATLDPDVTRLAGGLLLIGYGAKAGLFPFHTWLADAHSQAPAPVSALMSGVLLSVAFSVLIRLKPVIDLSVGPGYLRKGLLLVGLATLLIAALMLTVTGDLKRMLAYSSMENMGLIAIAAAAGTGLAIAALLLHVLAHGLGKTVLFLSAGQLQAAHDGTAIADITAVVRRSRLIGVSFVVGTIVLLGLPPFAMFASELAIARALADARLAWVLGAAMIAIAIAFTALARNTGQMMLGLPDPDSPPITAPASVTAALLVGVGGCVALGVTAGPLTDLFTTAATYLGALR</sequence>
<dbReference type="GO" id="GO:0016491">
    <property type="term" value="F:oxidoreductase activity"/>
    <property type="evidence" value="ECO:0007669"/>
    <property type="project" value="UniProtKB-KW"/>
</dbReference>
<feature type="transmembrane region" description="Helical" evidence="8">
    <location>
        <begin position="113"/>
        <end position="146"/>
    </location>
</feature>
<feature type="transmembrane region" description="Helical" evidence="8">
    <location>
        <begin position="314"/>
        <end position="338"/>
    </location>
</feature>
<feature type="transmembrane region" description="Helical" evidence="8">
    <location>
        <begin position="69"/>
        <end position="90"/>
    </location>
</feature>